<dbReference type="Proteomes" id="UP000542720">
    <property type="component" value="Unassembled WGS sequence"/>
</dbReference>
<protein>
    <submittedName>
        <fullName evidence="3">Glutathione S-transferase family protein</fullName>
    </submittedName>
</protein>
<feature type="domain" description="Thioredoxin-like fold" evidence="2">
    <location>
        <begin position="18"/>
        <end position="114"/>
    </location>
</feature>
<dbReference type="InterPro" id="IPR040079">
    <property type="entry name" value="Glutathione_S-Trfase"/>
</dbReference>
<dbReference type="GO" id="GO:0016740">
    <property type="term" value="F:transferase activity"/>
    <property type="evidence" value="ECO:0007669"/>
    <property type="project" value="UniProtKB-KW"/>
</dbReference>
<dbReference type="CDD" id="cd03080">
    <property type="entry name" value="GST_N_Metaxin_like"/>
    <property type="match status" value="1"/>
</dbReference>
<dbReference type="SUPFAM" id="SSF52833">
    <property type="entry name" value="Thioredoxin-like"/>
    <property type="match status" value="1"/>
</dbReference>
<keyword evidence="4" id="KW-1185">Reference proteome</keyword>
<evidence type="ECO:0000259" key="1">
    <source>
        <dbReference type="Pfam" id="PF17171"/>
    </source>
</evidence>
<dbReference type="InterPro" id="IPR036282">
    <property type="entry name" value="Glutathione-S-Trfase_C_sf"/>
</dbReference>
<dbReference type="RefSeq" id="WP_183089229.1">
    <property type="nucleotide sequence ID" value="NZ_JACJUD010000003.1"/>
</dbReference>
<dbReference type="Pfam" id="PF17172">
    <property type="entry name" value="GST_N_4"/>
    <property type="match status" value="1"/>
</dbReference>
<evidence type="ECO:0000313" key="4">
    <source>
        <dbReference type="Proteomes" id="UP000542720"/>
    </source>
</evidence>
<dbReference type="SUPFAM" id="SSF47616">
    <property type="entry name" value="GST C-terminal domain-like"/>
    <property type="match status" value="1"/>
</dbReference>
<evidence type="ECO:0000313" key="3">
    <source>
        <dbReference type="EMBL" id="MBB2495705.1"/>
    </source>
</evidence>
<dbReference type="Gene3D" id="1.20.1050.10">
    <property type="match status" value="1"/>
</dbReference>
<dbReference type="InterPro" id="IPR036249">
    <property type="entry name" value="Thioredoxin-like_sf"/>
</dbReference>
<dbReference type="EMBL" id="JACJUD010000003">
    <property type="protein sequence ID" value="MBB2495705.1"/>
    <property type="molecule type" value="Genomic_DNA"/>
</dbReference>
<dbReference type="Pfam" id="PF17171">
    <property type="entry name" value="GST_C_6"/>
    <property type="match status" value="1"/>
</dbReference>
<dbReference type="InterPro" id="IPR050931">
    <property type="entry name" value="Mito_Protein_Transport_Metaxin"/>
</dbReference>
<organism evidence="3 4">
    <name type="scientific">Aquipseudomonas ullengensis</name>
    <dbReference type="NCBI Taxonomy" id="2759166"/>
    <lineage>
        <taxon>Bacteria</taxon>
        <taxon>Pseudomonadati</taxon>
        <taxon>Pseudomonadota</taxon>
        <taxon>Gammaproteobacteria</taxon>
        <taxon>Pseudomonadales</taxon>
        <taxon>Pseudomonadaceae</taxon>
        <taxon>Aquipseudomonas</taxon>
    </lineage>
</organism>
<keyword evidence="3" id="KW-0808">Transferase</keyword>
<dbReference type="AlphaFoldDB" id="A0A7W4QAQ4"/>
<evidence type="ECO:0000259" key="2">
    <source>
        <dbReference type="Pfam" id="PF17172"/>
    </source>
</evidence>
<dbReference type="InterPro" id="IPR012336">
    <property type="entry name" value="Thioredoxin-like_fold"/>
</dbReference>
<proteinExistence type="predicted"/>
<dbReference type="InterPro" id="IPR033468">
    <property type="entry name" value="Metaxin_GST"/>
</dbReference>
<dbReference type="PANTHER" id="PTHR12289">
    <property type="entry name" value="METAXIN RELATED"/>
    <property type="match status" value="1"/>
</dbReference>
<dbReference type="Gene3D" id="1.20.1050.130">
    <property type="match status" value="1"/>
</dbReference>
<dbReference type="SFLD" id="SFLDS00019">
    <property type="entry name" value="Glutathione_Transferase_(cytos"/>
    <property type="match status" value="1"/>
</dbReference>
<reference evidence="3 4" key="1">
    <citation type="submission" date="2020-08" db="EMBL/GenBank/DDBJ databases">
        <authorList>
            <person name="Kim C.M."/>
        </authorList>
    </citation>
    <scope>NUCLEOTIDE SEQUENCE [LARGE SCALE GENOMIC DNA]</scope>
    <source>
        <strain evidence="3 4">UL070</strain>
    </source>
</reference>
<dbReference type="InterPro" id="IPR026928">
    <property type="entry name" value="FAX/IsoI-like"/>
</dbReference>
<feature type="domain" description="Metaxin glutathione S-transferase" evidence="1">
    <location>
        <begin position="164"/>
        <end position="226"/>
    </location>
</feature>
<dbReference type="SFLD" id="SFLDG01200">
    <property type="entry name" value="SUF1.1"/>
    <property type="match status" value="1"/>
</dbReference>
<dbReference type="SFLD" id="SFLDG01180">
    <property type="entry name" value="SUF1"/>
    <property type="match status" value="1"/>
</dbReference>
<dbReference type="PANTHER" id="PTHR12289:SF41">
    <property type="entry name" value="FAILED AXON CONNECTIONS-RELATED"/>
    <property type="match status" value="1"/>
</dbReference>
<comment type="caution">
    <text evidence="3">The sequence shown here is derived from an EMBL/GenBank/DDBJ whole genome shotgun (WGS) entry which is preliminary data.</text>
</comment>
<dbReference type="GO" id="GO:0005737">
    <property type="term" value="C:cytoplasm"/>
    <property type="evidence" value="ECO:0007669"/>
    <property type="project" value="TreeGrafter"/>
</dbReference>
<accession>A0A7W4QAQ4</accession>
<dbReference type="CDD" id="cd03193">
    <property type="entry name" value="GST_C_Metaxin"/>
    <property type="match status" value="1"/>
</dbReference>
<name>A0A7W4QAQ4_9GAMM</name>
<gene>
    <name evidence="3" type="ORF">H3H51_11810</name>
</gene>
<sequence>MITLYQFPAAFAVPNISPYCLKLETFLRLTGQRYEVKTLSDPRRGPKGKLPFVELEGEVIADSAIVLRHLAKRFKLDLDSHLDAAGLGRSVAITRLCDEHLVHILVYFRWVDDKGWQQIKPALFGRLPATLRWVVPALMQRRVRGSLHSQGLGRHSRDELLAFAREDLQALHDLLGAADYFGGEQPCSADAAAYGVLANLIFCTLETPLNRMAREFPTLVAYCERLRAAYWA</sequence>